<dbReference type="Proteomes" id="UP000034407">
    <property type="component" value="Unassembled WGS sequence"/>
</dbReference>
<proteinExistence type="predicted"/>
<evidence type="ECO:0000313" key="1">
    <source>
        <dbReference type="EMBL" id="KKY02037.1"/>
    </source>
</evidence>
<dbReference type="RefSeq" id="WP_046822389.1">
    <property type="nucleotide sequence ID" value="NZ_LBBT01000125.1"/>
</dbReference>
<reference evidence="1 2" key="1">
    <citation type="submission" date="2015-04" db="EMBL/GenBank/DDBJ databases">
        <title>Microcin producing Clostridium sp. JC272T.</title>
        <authorList>
            <person name="Jyothsna T."/>
            <person name="Sasikala C."/>
            <person name="Ramana C."/>
        </authorList>
    </citation>
    <scope>NUCLEOTIDE SEQUENCE [LARGE SCALE GENOMIC DNA]</scope>
    <source>
        <strain evidence="1 2">JC272</strain>
    </source>
</reference>
<gene>
    <name evidence="1" type="ORF">VN21_05320</name>
</gene>
<accession>A0A0M3DKY6</accession>
<organism evidence="1 2">
    <name type="scientific">Paraclostridium benzoelyticum</name>
    <dbReference type="NCBI Taxonomy" id="1629550"/>
    <lineage>
        <taxon>Bacteria</taxon>
        <taxon>Bacillati</taxon>
        <taxon>Bacillota</taxon>
        <taxon>Clostridia</taxon>
        <taxon>Peptostreptococcales</taxon>
        <taxon>Peptostreptococcaceae</taxon>
        <taxon>Paraclostridium</taxon>
    </lineage>
</organism>
<protein>
    <submittedName>
        <fullName evidence="1">Uncharacterized protein</fullName>
    </submittedName>
</protein>
<comment type="caution">
    <text evidence="1">The sequence shown here is derived from an EMBL/GenBank/DDBJ whole genome shotgun (WGS) entry which is preliminary data.</text>
</comment>
<dbReference type="EMBL" id="LBBT01000125">
    <property type="protein sequence ID" value="KKY02037.1"/>
    <property type="molecule type" value="Genomic_DNA"/>
</dbReference>
<evidence type="ECO:0000313" key="2">
    <source>
        <dbReference type="Proteomes" id="UP000034407"/>
    </source>
</evidence>
<keyword evidence="2" id="KW-1185">Reference proteome</keyword>
<dbReference type="AlphaFoldDB" id="A0A0M3DKY6"/>
<sequence length="66" mass="7475">MQELKLDQLSEISGGEGFWKGYFTGKVVDYVAEGTIHPSAHSKKIARRAYGSKWKSGERLAKNFRK</sequence>
<dbReference type="PATRIC" id="fig|1629550.3.peg.544"/>
<name>A0A0M3DKY6_9FIRM</name>